<protein>
    <recommendedName>
        <fullName evidence="6">3-isopropylmalate dehydratase small subunit</fullName>
        <ecNumber evidence="6">4.2.1.33</ecNumber>
    </recommendedName>
    <alternativeName>
        <fullName evidence="6">Alpha-IPM isomerase</fullName>
        <shortName evidence="6">IPMI</shortName>
    </alternativeName>
    <alternativeName>
        <fullName evidence="6">Isopropylmalate isomerase</fullName>
    </alternativeName>
</protein>
<dbReference type="Gene3D" id="3.20.19.10">
    <property type="entry name" value="Aconitase, domain 4"/>
    <property type="match status" value="1"/>
</dbReference>
<evidence type="ECO:0000313" key="8">
    <source>
        <dbReference type="EMBL" id="AEM38613.1"/>
    </source>
</evidence>
<evidence type="ECO:0000256" key="5">
    <source>
        <dbReference type="ARBA" id="ARBA00023304"/>
    </source>
</evidence>
<dbReference type="Pfam" id="PF00694">
    <property type="entry name" value="Aconitase_C"/>
    <property type="match status" value="1"/>
</dbReference>
<dbReference type="CDD" id="cd01577">
    <property type="entry name" value="IPMI_Swivel"/>
    <property type="match status" value="1"/>
</dbReference>
<name>G0EDC8_PYRF1</name>
<sequence>MKLGVVKGPVLKYGDDIDTDVIIPARYLVYTEPEKLAEHAMEPLDPEFPKKASKGVVLVAGRNFGMGSSREQAAIALKAAGVKAIIAKSFSRIFYRNAINNGLPVIVLPELVEAAEEGDEIEINLDEGVAKLIKKDGRVLTYRFPPFRGVVAEILATGGLLEYMRRRLAA</sequence>
<comment type="similarity">
    <text evidence="1 6">Belongs to the LeuD family. LeuD type 2 subfamily.</text>
</comment>
<keyword evidence="4 6" id="KW-0456">Lyase</keyword>
<dbReference type="NCBIfam" id="TIGR02087">
    <property type="entry name" value="LEUD_arch"/>
    <property type="match status" value="1"/>
</dbReference>
<dbReference type="eggNOG" id="arCOG02230">
    <property type="taxonomic scope" value="Archaea"/>
</dbReference>
<evidence type="ECO:0000256" key="3">
    <source>
        <dbReference type="ARBA" id="ARBA00022605"/>
    </source>
</evidence>
<dbReference type="AlphaFoldDB" id="G0EDC8"/>
<evidence type="ECO:0000256" key="6">
    <source>
        <dbReference type="HAMAP-Rule" id="MF_01032"/>
    </source>
</evidence>
<dbReference type="PANTHER" id="PTHR43345:SF2">
    <property type="entry name" value="3-ISOPROPYLMALATE DEHYDRATASE SMALL SUBUNIT 1"/>
    <property type="match status" value="1"/>
</dbReference>
<dbReference type="GO" id="GO:0009098">
    <property type="term" value="P:L-leucine biosynthetic process"/>
    <property type="evidence" value="ECO:0007669"/>
    <property type="project" value="UniProtKB-UniRule"/>
</dbReference>
<dbReference type="PANTHER" id="PTHR43345">
    <property type="entry name" value="3-ISOPROPYLMALATE DEHYDRATASE SMALL SUBUNIT 2-RELATED-RELATED"/>
    <property type="match status" value="1"/>
</dbReference>
<dbReference type="UniPathway" id="UPA00048">
    <property type="reaction ID" value="UER00071"/>
</dbReference>
<dbReference type="InterPro" id="IPR033940">
    <property type="entry name" value="IPMI_Swivel"/>
</dbReference>
<reference evidence="8 9" key="1">
    <citation type="journal article" date="2011" name="Stand. Genomic Sci.">
        <title>Complete genome sequence of the hyperthermophilic chemolithoautotroph Pyrolobus fumarii type strain (1A).</title>
        <authorList>
            <person name="Anderson I."/>
            <person name="Goker M."/>
            <person name="Nolan M."/>
            <person name="Lucas S."/>
            <person name="Hammon N."/>
            <person name="Deshpande S."/>
            <person name="Cheng J.F."/>
            <person name="Tapia R."/>
            <person name="Han C."/>
            <person name="Goodwin L."/>
            <person name="Pitluck S."/>
            <person name="Huntemann M."/>
            <person name="Liolios K."/>
            <person name="Ivanova N."/>
            <person name="Pagani I."/>
            <person name="Mavromatis K."/>
            <person name="Ovchinikova G."/>
            <person name="Pati A."/>
            <person name="Chen A."/>
            <person name="Palaniappan K."/>
            <person name="Land M."/>
            <person name="Hauser L."/>
            <person name="Brambilla E.M."/>
            <person name="Huber H."/>
            <person name="Yasawong M."/>
            <person name="Rohde M."/>
            <person name="Spring S."/>
            <person name="Abt B."/>
            <person name="Sikorski J."/>
            <person name="Wirth R."/>
            <person name="Detter J.C."/>
            <person name="Woyke T."/>
            <person name="Bristow J."/>
            <person name="Eisen J.A."/>
            <person name="Markowitz V."/>
            <person name="Hugenholtz P."/>
            <person name="Kyrpides N.C."/>
            <person name="Klenk H.P."/>
            <person name="Lapidus A."/>
        </authorList>
    </citation>
    <scope>NUCLEOTIDE SEQUENCE [LARGE SCALE GENOMIC DNA]</scope>
    <source>
        <strain evidence="9">DSM 11204 / 1A</strain>
    </source>
</reference>
<proteinExistence type="inferred from homology"/>
<keyword evidence="5 6" id="KW-0100">Branched-chain amino acid biosynthesis</keyword>
<dbReference type="STRING" id="694429.Pyrfu_0744"/>
<dbReference type="EMBL" id="CP002838">
    <property type="protein sequence ID" value="AEM38613.1"/>
    <property type="molecule type" value="Genomic_DNA"/>
</dbReference>
<evidence type="ECO:0000313" key="9">
    <source>
        <dbReference type="Proteomes" id="UP000001037"/>
    </source>
</evidence>
<dbReference type="InterPro" id="IPR050075">
    <property type="entry name" value="LeuD"/>
</dbReference>
<keyword evidence="2 6" id="KW-0432">Leucine biosynthesis</keyword>
<dbReference type="InterPro" id="IPR011827">
    <property type="entry name" value="LeuD_type2/HacB/DmdB"/>
</dbReference>
<evidence type="ECO:0000259" key="7">
    <source>
        <dbReference type="Pfam" id="PF00694"/>
    </source>
</evidence>
<dbReference type="FunCoup" id="G0EDC8">
    <property type="interactions" value="102"/>
</dbReference>
<accession>G0EDC8</accession>
<dbReference type="GeneID" id="11139212"/>
<dbReference type="RefSeq" id="WP_014026290.1">
    <property type="nucleotide sequence ID" value="NC_015931.1"/>
</dbReference>
<organism evidence="8 9">
    <name type="scientific">Pyrolobus fumarii (strain DSM 11204 / 1A)</name>
    <dbReference type="NCBI Taxonomy" id="694429"/>
    <lineage>
        <taxon>Archaea</taxon>
        <taxon>Thermoproteota</taxon>
        <taxon>Thermoprotei</taxon>
        <taxon>Desulfurococcales</taxon>
        <taxon>Pyrodictiaceae</taxon>
        <taxon>Pyrolobus</taxon>
    </lineage>
</organism>
<dbReference type="SUPFAM" id="SSF52016">
    <property type="entry name" value="LeuD/IlvD-like"/>
    <property type="match status" value="1"/>
</dbReference>
<dbReference type="HOGENOM" id="CLU_081378_1_1_2"/>
<evidence type="ECO:0000256" key="4">
    <source>
        <dbReference type="ARBA" id="ARBA00023239"/>
    </source>
</evidence>
<keyword evidence="9" id="KW-1185">Reference proteome</keyword>
<comment type="catalytic activity">
    <reaction evidence="6">
        <text>(2R,3S)-3-isopropylmalate = (2S)-2-isopropylmalate</text>
        <dbReference type="Rhea" id="RHEA:32287"/>
        <dbReference type="ChEBI" id="CHEBI:1178"/>
        <dbReference type="ChEBI" id="CHEBI:35121"/>
        <dbReference type="EC" id="4.2.1.33"/>
    </reaction>
</comment>
<dbReference type="InterPro" id="IPR000573">
    <property type="entry name" value="AconitaseA/IPMdHydase_ssu_swvl"/>
</dbReference>
<evidence type="ECO:0000256" key="2">
    <source>
        <dbReference type="ARBA" id="ARBA00022430"/>
    </source>
</evidence>
<gene>
    <name evidence="6" type="primary">leuD</name>
    <name evidence="8" type="ordered locus">Pyrfu_0744</name>
</gene>
<dbReference type="InterPro" id="IPR015928">
    <property type="entry name" value="Aconitase/3IPM_dehydase_swvl"/>
</dbReference>
<dbReference type="KEGG" id="pfm:Pyrfu_0744"/>
<dbReference type="Proteomes" id="UP000001037">
    <property type="component" value="Chromosome"/>
</dbReference>
<dbReference type="InParanoid" id="G0EDC8"/>
<comment type="function">
    <text evidence="6">Catalyzes the isomerization between 2-isopropylmalate and 3-isopropylmalate, via the formation of 2-isopropylmaleate.</text>
</comment>
<evidence type="ECO:0000256" key="1">
    <source>
        <dbReference type="ARBA" id="ARBA00009869"/>
    </source>
</evidence>
<comment type="pathway">
    <text evidence="6">Amino-acid biosynthesis; L-leucine biosynthesis; L-leucine from 3-methyl-2-oxobutanoate: step 2/4.</text>
</comment>
<keyword evidence="3 6" id="KW-0028">Amino-acid biosynthesis</keyword>
<comment type="subunit">
    <text evidence="6">Heterodimer of LeuC and LeuD.</text>
</comment>
<dbReference type="HAMAP" id="MF_01032">
    <property type="entry name" value="LeuD_type2"/>
    <property type="match status" value="1"/>
</dbReference>
<feature type="domain" description="Aconitase A/isopropylmalate dehydratase small subunit swivel" evidence="7">
    <location>
        <begin position="49"/>
        <end position="106"/>
    </location>
</feature>
<dbReference type="GO" id="GO:0003861">
    <property type="term" value="F:3-isopropylmalate dehydratase activity"/>
    <property type="evidence" value="ECO:0007669"/>
    <property type="project" value="UniProtKB-UniRule"/>
</dbReference>
<dbReference type="EC" id="4.2.1.33" evidence="6"/>